<reference evidence="2 3" key="1">
    <citation type="submission" date="2023-09" db="EMBL/GenBank/DDBJ databases">
        <authorList>
            <person name="Rey-Velasco X."/>
        </authorList>
    </citation>
    <scope>NUCLEOTIDE SEQUENCE [LARGE SCALE GENOMIC DNA]</scope>
    <source>
        <strain evidence="2 3">P050</strain>
    </source>
</reference>
<dbReference type="RefSeq" id="WP_311592754.1">
    <property type="nucleotide sequence ID" value="NZ_JAVRHV010000002.1"/>
</dbReference>
<proteinExistence type="predicted"/>
<sequence>MEFTKSENEYNMFDWWKKVVIDNYFNFEGRARRSEYWYFTLVNLIILLGIYAIGAIGILAELEIILILTGIVMFAFAILLIIPSISVAIRRLHDTNKSGWWYLIGLIPLGGIVLLVFYCTDGDYSTNEYGEPTK</sequence>
<dbReference type="InterPro" id="IPR008523">
    <property type="entry name" value="DUF805"/>
</dbReference>
<feature type="transmembrane region" description="Helical" evidence="1">
    <location>
        <begin position="36"/>
        <end position="58"/>
    </location>
</feature>
<accession>A0ABU2Y3S4</accession>
<keyword evidence="1" id="KW-1133">Transmembrane helix</keyword>
<keyword evidence="3" id="KW-1185">Reference proteome</keyword>
<name>A0ABU2Y3S4_9FLAO</name>
<protein>
    <submittedName>
        <fullName evidence="2">DUF805 domain-containing protein</fullName>
    </submittedName>
</protein>
<comment type="caution">
    <text evidence="2">The sequence shown here is derived from an EMBL/GenBank/DDBJ whole genome shotgun (WGS) entry which is preliminary data.</text>
</comment>
<evidence type="ECO:0000313" key="3">
    <source>
        <dbReference type="Proteomes" id="UP001252186"/>
    </source>
</evidence>
<dbReference type="PANTHER" id="PTHR34980">
    <property type="entry name" value="INNER MEMBRANE PROTEIN-RELATED-RELATED"/>
    <property type="match status" value="1"/>
</dbReference>
<dbReference type="PANTHER" id="PTHR34980:SF2">
    <property type="entry name" value="INNER MEMBRANE PROTEIN YHAH-RELATED"/>
    <property type="match status" value="1"/>
</dbReference>
<gene>
    <name evidence="2" type="ORF">RM519_06120</name>
</gene>
<dbReference type="EMBL" id="JAVRHV010000002">
    <property type="protein sequence ID" value="MDT0552815.1"/>
    <property type="molecule type" value="Genomic_DNA"/>
</dbReference>
<organism evidence="2 3">
    <name type="scientific">Urechidicola vernalis</name>
    <dbReference type="NCBI Taxonomy" id="3075600"/>
    <lineage>
        <taxon>Bacteria</taxon>
        <taxon>Pseudomonadati</taxon>
        <taxon>Bacteroidota</taxon>
        <taxon>Flavobacteriia</taxon>
        <taxon>Flavobacteriales</taxon>
        <taxon>Flavobacteriaceae</taxon>
        <taxon>Urechidicola</taxon>
    </lineage>
</organism>
<dbReference type="Proteomes" id="UP001252186">
    <property type="component" value="Unassembled WGS sequence"/>
</dbReference>
<keyword evidence="1" id="KW-0472">Membrane</keyword>
<evidence type="ECO:0000256" key="1">
    <source>
        <dbReference type="SAM" id="Phobius"/>
    </source>
</evidence>
<dbReference type="Pfam" id="PF05656">
    <property type="entry name" value="DUF805"/>
    <property type="match status" value="1"/>
</dbReference>
<feature type="transmembrane region" description="Helical" evidence="1">
    <location>
        <begin position="100"/>
        <end position="118"/>
    </location>
</feature>
<feature type="transmembrane region" description="Helical" evidence="1">
    <location>
        <begin position="64"/>
        <end position="88"/>
    </location>
</feature>
<evidence type="ECO:0000313" key="2">
    <source>
        <dbReference type="EMBL" id="MDT0552815.1"/>
    </source>
</evidence>
<keyword evidence="1" id="KW-0812">Transmembrane</keyword>